<feature type="signal peptide" evidence="13">
    <location>
        <begin position="1"/>
        <end position="21"/>
    </location>
</feature>
<dbReference type="Gene3D" id="2.170.130.10">
    <property type="entry name" value="TonB-dependent receptor, plug domain"/>
    <property type="match status" value="1"/>
</dbReference>
<name>A0A4S3M115_9FLAO</name>
<dbReference type="AlphaFoldDB" id="A0A4S3M115"/>
<dbReference type="InterPro" id="IPR000531">
    <property type="entry name" value="Beta-barrel_TonB"/>
</dbReference>
<dbReference type="InterPro" id="IPR036942">
    <property type="entry name" value="Beta-barrel_TonB_sf"/>
</dbReference>
<dbReference type="Gene3D" id="2.40.170.20">
    <property type="entry name" value="TonB-dependent receptor, beta-barrel domain"/>
    <property type="match status" value="1"/>
</dbReference>
<evidence type="ECO:0000256" key="6">
    <source>
        <dbReference type="ARBA" id="ARBA00023004"/>
    </source>
</evidence>
<dbReference type="FunFam" id="2.60.40.1120:FF:000003">
    <property type="entry name" value="Outer membrane protein Omp121"/>
    <property type="match status" value="1"/>
</dbReference>
<evidence type="ECO:0000313" key="16">
    <source>
        <dbReference type="EMBL" id="THD68041.1"/>
    </source>
</evidence>
<dbReference type="InterPro" id="IPR008969">
    <property type="entry name" value="CarboxyPept-like_regulatory"/>
</dbReference>
<comment type="caution">
    <text evidence="16">The sequence shown here is derived from an EMBL/GenBank/DDBJ whole genome shotgun (WGS) entry which is preliminary data.</text>
</comment>
<keyword evidence="2 11" id="KW-0813">Transport</keyword>
<feature type="chain" id="PRO_5020942998" evidence="13">
    <location>
        <begin position="22"/>
        <end position="1039"/>
    </location>
</feature>
<evidence type="ECO:0000313" key="17">
    <source>
        <dbReference type="Proteomes" id="UP000305939"/>
    </source>
</evidence>
<keyword evidence="9 11" id="KW-0472">Membrane</keyword>
<evidence type="ECO:0000256" key="12">
    <source>
        <dbReference type="RuleBase" id="RU003357"/>
    </source>
</evidence>
<dbReference type="EMBL" id="SSMC01000002">
    <property type="protein sequence ID" value="THD68041.1"/>
    <property type="molecule type" value="Genomic_DNA"/>
</dbReference>
<keyword evidence="17" id="KW-1185">Reference proteome</keyword>
<dbReference type="InterPro" id="IPR012910">
    <property type="entry name" value="Plug_dom"/>
</dbReference>
<sequence length="1039" mass="114253">MKRLFLTMLSLWCFAFGIAQSVTGTVTDQEGIPLAGVSIMIKGTSSGTSSNFDGEFSINASANDVLVFTYVGMQTQEVAVNGRTTLNVAMQTDAQALDEVVVTALGIQRDKKALGYASQQLDAEQILNVPETNVVSALQGKVAGAVVTRGGGAPGQASRIVIRGVNSLDPNAENQPLFVVDGVQISNDTFTIGGGGFRGMSNRASDLNLTDVESVSVLKGGAATALYGVRAKNGAIIITTRSGKSGRTQFNLVATSGLDYVNKFPKVQQEYTQGFAGEYSDGFWPTWGPTIEEARAIDPEHPETIFNNFRNAYQTGYNTNLHFDASGGNEKAYFYASLGHFYQQGVVPFADFGRISAKINGKINVADNFQISASANYINSGGNRVDVDLFNTRLIYWAPAKDVNDYEFTEGPLAGTMKGYYNNFTSGNNPIYGAKTNKLEDDVNRIIGNMGFNWQPFNGMDVQYRFGIDYYNDNRVGTAPGPTGIEGELTFSNNGLGYVEENNINSMDLNSNLITTYQTDLSDSFGLTVRGGLDVFQESYKRVSTRGSELDVYDFFNLSNASIITASQAELNRRLIGLYGEVSLDYNDYLFLTITDRNDWTSTLPKENRSFNYYSVSGSAVFTEMFDAPEWMDFGKFRISYAERGQDPRPYETSNVYRPNAPGFPIGEVTGWQRNGLRADPNLQAEISKDFEIGTEFKFFDNRLGLDLAWYTTDAEQSLLSLPVPLSTGYSNYTTNVGTLRNRGIEMILNATPIQTQDFNWNFLVNFSTNNNEVIEIFNDADGIFLGSDFGYAGSSASQGIYVGQPVGAILGSSYARYYENPEDEDPLVLDADRPLLIGDDGFPIRNGDQKILGNATPDWMMNISNSISYKNFTLGFQFDIRQGFEKFNNLDNFMAAFGIADYTVNRNDVVVFEGVTADGQPNTQEVYLGQADTPEFEALNGGYYRANYRTVTENFVQDASWVRLQNLSLSYALPTSFVDRMGLTRASFTLSGTNLFLWTEYNGWDPESSINPGNANGFNGLAAHPGLKTYAATLKLSF</sequence>
<keyword evidence="8 12" id="KW-0798">TonB box</keyword>
<dbReference type="InterPro" id="IPR037066">
    <property type="entry name" value="Plug_dom_sf"/>
</dbReference>
<dbReference type="OrthoDB" id="9768177at2"/>
<evidence type="ECO:0000256" key="11">
    <source>
        <dbReference type="PROSITE-ProRule" id="PRU01360"/>
    </source>
</evidence>
<evidence type="ECO:0000256" key="7">
    <source>
        <dbReference type="ARBA" id="ARBA00023065"/>
    </source>
</evidence>
<keyword evidence="5 11" id="KW-0812">Transmembrane</keyword>
<evidence type="ECO:0000256" key="13">
    <source>
        <dbReference type="SAM" id="SignalP"/>
    </source>
</evidence>
<dbReference type="Gene3D" id="2.60.40.1120">
    <property type="entry name" value="Carboxypeptidase-like, regulatory domain"/>
    <property type="match status" value="1"/>
</dbReference>
<evidence type="ECO:0000256" key="8">
    <source>
        <dbReference type="ARBA" id="ARBA00023077"/>
    </source>
</evidence>
<evidence type="ECO:0000259" key="15">
    <source>
        <dbReference type="Pfam" id="PF07715"/>
    </source>
</evidence>
<evidence type="ECO:0000256" key="9">
    <source>
        <dbReference type="ARBA" id="ARBA00023136"/>
    </source>
</evidence>
<feature type="domain" description="TonB-dependent receptor-like beta-barrel" evidence="14">
    <location>
        <begin position="384"/>
        <end position="996"/>
    </location>
</feature>
<evidence type="ECO:0000256" key="5">
    <source>
        <dbReference type="ARBA" id="ARBA00022692"/>
    </source>
</evidence>
<dbReference type="PROSITE" id="PS52016">
    <property type="entry name" value="TONB_DEPENDENT_REC_3"/>
    <property type="match status" value="1"/>
</dbReference>
<comment type="subcellular location">
    <subcellularLocation>
        <location evidence="1 11">Cell outer membrane</location>
        <topology evidence="1 11">Multi-pass membrane protein</topology>
    </subcellularLocation>
</comment>
<dbReference type="GO" id="GO:0006826">
    <property type="term" value="P:iron ion transport"/>
    <property type="evidence" value="ECO:0007669"/>
    <property type="project" value="UniProtKB-KW"/>
</dbReference>
<accession>A0A4S3M115</accession>
<evidence type="ECO:0000256" key="10">
    <source>
        <dbReference type="ARBA" id="ARBA00023237"/>
    </source>
</evidence>
<reference evidence="16 17" key="1">
    <citation type="submission" date="2019-04" db="EMBL/GenBank/DDBJ databases">
        <title>Draft genome sequence of Robertkochia marina CC-AMO-30D.</title>
        <authorList>
            <person name="Hameed A."/>
            <person name="Lin S.-Y."/>
            <person name="Shahina M."/>
            <person name="Lai W.-A."/>
            <person name="Young C.-C."/>
        </authorList>
    </citation>
    <scope>NUCLEOTIDE SEQUENCE [LARGE SCALE GENOMIC DNA]</scope>
    <source>
        <strain evidence="16 17">CC-AMO-30D</strain>
    </source>
</reference>
<evidence type="ECO:0000256" key="2">
    <source>
        <dbReference type="ARBA" id="ARBA00022448"/>
    </source>
</evidence>
<dbReference type="SUPFAM" id="SSF56935">
    <property type="entry name" value="Porins"/>
    <property type="match status" value="1"/>
</dbReference>
<proteinExistence type="inferred from homology"/>
<dbReference type="InterPro" id="IPR023997">
    <property type="entry name" value="TonB-dep_OMP_SusC/RagA_CS"/>
</dbReference>
<gene>
    <name evidence="16" type="ORF">E7Z59_10365</name>
</gene>
<evidence type="ECO:0000256" key="3">
    <source>
        <dbReference type="ARBA" id="ARBA00022452"/>
    </source>
</evidence>
<dbReference type="InterPro" id="IPR039426">
    <property type="entry name" value="TonB-dep_rcpt-like"/>
</dbReference>
<keyword evidence="6" id="KW-0408">Iron</keyword>
<dbReference type="SUPFAM" id="SSF49464">
    <property type="entry name" value="Carboxypeptidase regulatory domain-like"/>
    <property type="match status" value="1"/>
</dbReference>
<evidence type="ECO:0000259" key="14">
    <source>
        <dbReference type="Pfam" id="PF00593"/>
    </source>
</evidence>
<keyword evidence="7" id="KW-0406">Ion transport</keyword>
<dbReference type="Pfam" id="PF07715">
    <property type="entry name" value="Plug"/>
    <property type="match status" value="1"/>
</dbReference>
<dbReference type="Pfam" id="PF00593">
    <property type="entry name" value="TonB_dep_Rec_b-barrel"/>
    <property type="match status" value="1"/>
</dbReference>
<dbReference type="GO" id="GO:0009279">
    <property type="term" value="C:cell outer membrane"/>
    <property type="evidence" value="ECO:0007669"/>
    <property type="project" value="UniProtKB-SubCell"/>
</dbReference>
<dbReference type="InterPro" id="IPR023996">
    <property type="entry name" value="TonB-dep_OMP_SusC/RagA"/>
</dbReference>
<dbReference type="Proteomes" id="UP000305939">
    <property type="component" value="Unassembled WGS sequence"/>
</dbReference>
<keyword evidence="4" id="KW-0410">Iron transport</keyword>
<dbReference type="PANTHER" id="PTHR32552">
    <property type="entry name" value="FERRICHROME IRON RECEPTOR-RELATED"/>
    <property type="match status" value="1"/>
</dbReference>
<dbReference type="NCBIfam" id="TIGR04056">
    <property type="entry name" value="OMP_RagA_SusC"/>
    <property type="match status" value="1"/>
</dbReference>
<dbReference type="Pfam" id="PF13715">
    <property type="entry name" value="CarbopepD_reg_2"/>
    <property type="match status" value="1"/>
</dbReference>
<evidence type="ECO:0000256" key="1">
    <source>
        <dbReference type="ARBA" id="ARBA00004571"/>
    </source>
</evidence>
<feature type="domain" description="TonB-dependent receptor plug" evidence="15">
    <location>
        <begin position="112"/>
        <end position="235"/>
    </location>
</feature>
<keyword evidence="13" id="KW-0732">Signal</keyword>
<organism evidence="16 17">
    <name type="scientific">Robertkochia marina</name>
    <dbReference type="NCBI Taxonomy" id="1227945"/>
    <lineage>
        <taxon>Bacteria</taxon>
        <taxon>Pseudomonadati</taxon>
        <taxon>Bacteroidota</taxon>
        <taxon>Flavobacteriia</taxon>
        <taxon>Flavobacteriales</taxon>
        <taxon>Flavobacteriaceae</taxon>
        <taxon>Robertkochia</taxon>
    </lineage>
</organism>
<comment type="similarity">
    <text evidence="11 12">Belongs to the TonB-dependent receptor family.</text>
</comment>
<dbReference type="NCBIfam" id="TIGR04057">
    <property type="entry name" value="SusC_RagA_signa"/>
    <property type="match status" value="1"/>
</dbReference>
<dbReference type="RefSeq" id="WP_136336246.1">
    <property type="nucleotide sequence ID" value="NZ_QXMP01000010.1"/>
</dbReference>
<keyword evidence="10 11" id="KW-0998">Cell outer membrane</keyword>
<evidence type="ECO:0000256" key="4">
    <source>
        <dbReference type="ARBA" id="ARBA00022496"/>
    </source>
</evidence>
<dbReference type="PANTHER" id="PTHR32552:SF81">
    <property type="entry name" value="TONB-DEPENDENT OUTER MEMBRANE RECEPTOR"/>
    <property type="match status" value="1"/>
</dbReference>
<protein>
    <submittedName>
        <fullName evidence="16">SusC/RagA family TonB-linked outer membrane protein</fullName>
    </submittedName>
</protein>
<keyword evidence="3 11" id="KW-1134">Transmembrane beta strand</keyword>